<evidence type="ECO:0000313" key="6">
    <source>
        <dbReference type="Proteomes" id="UP000319712"/>
    </source>
</evidence>
<protein>
    <submittedName>
        <fullName evidence="5">Alginate lyase</fullName>
    </submittedName>
</protein>
<organism evidence="5 6">
    <name type="scientific">Halorubrum cibi</name>
    <dbReference type="NCBI Taxonomy" id="413815"/>
    <lineage>
        <taxon>Archaea</taxon>
        <taxon>Methanobacteriati</taxon>
        <taxon>Methanobacteriota</taxon>
        <taxon>Stenosarchaea group</taxon>
        <taxon>Halobacteria</taxon>
        <taxon>Halobacteriales</taxon>
        <taxon>Haloferacaceae</taxon>
        <taxon>Halorubrum</taxon>
    </lineage>
</organism>
<dbReference type="GO" id="GO:0016829">
    <property type="term" value="F:lyase activity"/>
    <property type="evidence" value="ECO:0007669"/>
    <property type="project" value="UniProtKB-KW"/>
</dbReference>
<name>A0A521C551_9EURY</name>
<dbReference type="Pfam" id="PF05426">
    <property type="entry name" value="Alginate_lyase"/>
    <property type="match status" value="1"/>
</dbReference>
<dbReference type="AlphaFoldDB" id="A0A521C551"/>
<dbReference type="InterPro" id="IPR008397">
    <property type="entry name" value="Alginate_lyase_dom"/>
</dbReference>
<dbReference type="PROSITE" id="PS51257">
    <property type="entry name" value="PROKAR_LIPOPROTEIN"/>
    <property type="match status" value="1"/>
</dbReference>
<evidence type="ECO:0000259" key="4">
    <source>
        <dbReference type="Pfam" id="PF05426"/>
    </source>
</evidence>
<gene>
    <name evidence="5" type="ORF">SAMN06264867_103269</name>
</gene>
<dbReference type="InterPro" id="IPR008929">
    <property type="entry name" value="Chondroitin_lyas"/>
</dbReference>
<dbReference type="SUPFAM" id="SSF48230">
    <property type="entry name" value="Chondroitin AC/alginate lyase"/>
    <property type="match status" value="1"/>
</dbReference>
<dbReference type="OrthoDB" id="218429at2157"/>
<feature type="region of interest" description="Disordered" evidence="3">
    <location>
        <begin position="28"/>
        <end position="54"/>
    </location>
</feature>
<evidence type="ECO:0000256" key="1">
    <source>
        <dbReference type="ARBA" id="ARBA00022729"/>
    </source>
</evidence>
<keyword evidence="6" id="KW-1185">Reference proteome</keyword>
<dbReference type="PROSITE" id="PS51318">
    <property type="entry name" value="TAT"/>
    <property type="match status" value="1"/>
</dbReference>
<dbReference type="RefSeq" id="WP_142986026.1">
    <property type="nucleotide sequence ID" value="NZ_FXTD01000003.1"/>
</dbReference>
<dbReference type="GO" id="GO:0042597">
    <property type="term" value="C:periplasmic space"/>
    <property type="evidence" value="ECO:0007669"/>
    <property type="project" value="InterPro"/>
</dbReference>
<keyword evidence="1" id="KW-0732">Signal</keyword>
<dbReference type="InterPro" id="IPR006311">
    <property type="entry name" value="TAT_signal"/>
</dbReference>
<proteinExistence type="predicted"/>
<evidence type="ECO:0000313" key="5">
    <source>
        <dbReference type="EMBL" id="SMO53810.1"/>
    </source>
</evidence>
<accession>A0A521C551</accession>
<dbReference type="EMBL" id="FXTD01000003">
    <property type="protein sequence ID" value="SMO53810.1"/>
    <property type="molecule type" value="Genomic_DNA"/>
</dbReference>
<feature type="domain" description="Alginate lyase" evidence="4">
    <location>
        <begin position="115"/>
        <end position="356"/>
    </location>
</feature>
<dbReference type="Gene3D" id="1.50.10.100">
    <property type="entry name" value="Chondroitin AC/alginate lyase"/>
    <property type="match status" value="1"/>
</dbReference>
<sequence>MTRRGPDDDPIRRRDVLRGVAALGTAAGVAGCGSDASGAAESPPTADGAAAPPRDLTVSMPRVYAGFLDGEEVAAIRRQVAAENDPWSTGYSVQLRDAERAMRTTPVSVVDDGSPDGVDEHRFATGEDRPDYHAAIDMGTWVRDLGIGYVFTGRERYARRAIELLDHWFLDPETRMYPSGRNFGETYFSIELHITVPTLLYGAALVRRSYHWSTVGADRGELRAWVRAYLADLEDGRGRQQYVGVVRNNIYAWWILARAAAAAYLGDRDALARAFDDWRENAFDQLESNGLLKHERQRVDGLHYSVYGLKSLALTAEIARHYGVDLYGYRLPGDDTSALLRAFEGLRPYILDPETWEWGTGEDGYTDEDEQAIGSVYELAYSQWNRPEFRAVVESIGRPLYDRRILGWTTLTHANRFELDID</sequence>
<reference evidence="5 6" key="1">
    <citation type="submission" date="2017-05" db="EMBL/GenBank/DDBJ databases">
        <authorList>
            <person name="Varghese N."/>
            <person name="Submissions S."/>
        </authorList>
    </citation>
    <scope>NUCLEOTIDE SEQUENCE [LARGE SCALE GENOMIC DNA]</scope>
    <source>
        <strain evidence="5 6">DSM 19504</strain>
    </source>
</reference>
<keyword evidence="2 5" id="KW-0456">Lyase</keyword>
<evidence type="ECO:0000256" key="3">
    <source>
        <dbReference type="SAM" id="MobiDB-lite"/>
    </source>
</evidence>
<dbReference type="Proteomes" id="UP000319712">
    <property type="component" value="Unassembled WGS sequence"/>
</dbReference>
<evidence type="ECO:0000256" key="2">
    <source>
        <dbReference type="ARBA" id="ARBA00023239"/>
    </source>
</evidence>